<evidence type="ECO:0000313" key="2">
    <source>
        <dbReference type="Proteomes" id="UP000249696"/>
    </source>
</evidence>
<dbReference type="AlphaFoldDB" id="A0A327RI27"/>
<gene>
    <name evidence="1" type="ORF">LV92_00591</name>
</gene>
<dbReference type="Proteomes" id="UP000249696">
    <property type="component" value="Unassembled WGS sequence"/>
</dbReference>
<keyword evidence="2" id="KW-1185">Reference proteome</keyword>
<dbReference type="EMBL" id="QLLN01000001">
    <property type="protein sequence ID" value="RAJ15888.1"/>
    <property type="molecule type" value="Genomic_DNA"/>
</dbReference>
<accession>A0A327RI27</accession>
<comment type="caution">
    <text evidence="1">The sequence shown here is derived from an EMBL/GenBank/DDBJ whole genome shotgun (WGS) entry which is preliminary data.</text>
</comment>
<dbReference type="RefSeq" id="WP_111622134.1">
    <property type="nucleotide sequence ID" value="NZ_QLLN01000001.1"/>
</dbReference>
<protein>
    <submittedName>
        <fullName evidence="1">Uncharacterized protein</fullName>
    </submittedName>
</protein>
<name>A0A327RI27_9FLAO</name>
<evidence type="ECO:0000313" key="1">
    <source>
        <dbReference type="EMBL" id="RAJ15888.1"/>
    </source>
</evidence>
<proteinExistence type="predicted"/>
<reference evidence="1 2" key="1">
    <citation type="submission" date="2018-06" db="EMBL/GenBank/DDBJ databases">
        <title>Genomic Encyclopedia of Archaeal and Bacterial Type Strains, Phase II (KMG-II): from individual species to whole genera.</title>
        <authorList>
            <person name="Goeker M."/>
        </authorList>
    </citation>
    <scope>NUCLEOTIDE SEQUENCE [LARGE SCALE GENOMIC DNA]</scope>
    <source>
        <strain evidence="1 2">DSM 23522</strain>
    </source>
</reference>
<sequence>MRLLYLFSLLLVLFSCNESKKDKASAINEVLEDFSKMPDSVFLKGFAILDTIQLKPVTEMVKELRQIPELQEIGVGDELLSFRLKNGPTMLIRLKEFSSLTKGGTASAAIPSMTILNNKQIEENASNVVGAQHGENRQNKKAFVLAPYLWYFKSDDDAKVPYSKLKNHRNYKGNVNYKSNETEASQTITIDDYLSFNDFDMVFLSSHGSKTCQVVENSEKSNTCYTFISTGIKFKSSELKNLKNQLSSKNVTGIGLGKEDIYLRPEFFSITYPDINNKLFIFSACELGQHGDVENTFNNIIQNGQLFYWQNIIYSDDASRAFGAFYDRMLLYGENAPTAFKNTPDSLKNNLPSFYLEGPIGKQDTIKTTTYLRMTTQGNAMHIIEPISFMDEKTKKELQEGVVYPFEGILEDDEPEEASFTLEFLGYTVQEMEDKGMTFSLKVDGNAVLDHIPFVPDTDPNDDIEVKGGKNEKTTLVTFKGVNLKKDLKKNSSVKLEALFHFSEENYGYQMINVSTGSSDMRIVMKGPDGTINMFFDADNYALKMTHPAENATIYSDEEGFIYMNVPGQGWIKTKMGQMAAMIANVVPMNMDFLALEPTKGSVMHKIAAFAGDITIAKLENEPRAKKISGGIGSEKTVFIADGRVTITFDDKKRLESLVELPSSIRYYYEEQEITIPNAQIFSMPSFQ</sequence>
<dbReference type="PROSITE" id="PS51257">
    <property type="entry name" value="PROKAR_LIPOPROTEIN"/>
    <property type="match status" value="1"/>
</dbReference>
<dbReference type="OrthoDB" id="1412026at2"/>
<organism evidence="1 2">
    <name type="scientific">Arenibacter echinorum</name>
    <dbReference type="NCBI Taxonomy" id="440515"/>
    <lineage>
        <taxon>Bacteria</taxon>
        <taxon>Pseudomonadati</taxon>
        <taxon>Bacteroidota</taxon>
        <taxon>Flavobacteriia</taxon>
        <taxon>Flavobacteriales</taxon>
        <taxon>Flavobacteriaceae</taxon>
        <taxon>Arenibacter</taxon>
    </lineage>
</organism>